<name>A0AAJ0FNM0_9HYPO</name>
<gene>
    <name evidence="2" type="ORF">QQS21_011204</name>
</gene>
<comment type="caution">
    <text evidence="2">The sequence shown here is derived from an EMBL/GenBank/DDBJ whole genome shotgun (WGS) entry which is preliminary data.</text>
</comment>
<dbReference type="AlphaFoldDB" id="A0AAJ0FNM0"/>
<evidence type="ECO:0000313" key="2">
    <source>
        <dbReference type="EMBL" id="KAK2591116.1"/>
    </source>
</evidence>
<keyword evidence="3" id="KW-1185">Reference proteome</keyword>
<proteinExistence type="predicted"/>
<protein>
    <submittedName>
        <fullName evidence="2">Uncharacterized protein</fullName>
    </submittedName>
</protein>
<reference evidence="2" key="1">
    <citation type="submission" date="2023-06" db="EMBL/GenBank/DDBJ databases">
        <title>Conoideocrella luteorostrata (Hypocreales: Clavicipitaceae), a potential biocontrol fungus for elongate hemlock scale in United States Christmas tree production areas.</title>
        <authorList>
            <person name="Barrett H."/>
            <person name="Lovett B."/>
            <person name="Macias A.M."/>
            <person name="Stajich J.E."/>
            <person name="Kasson M.T."/>
        </authorList>
    </citation>
    <scope>NUCLEOTIDE SEQUENCE</scope>
    <source>
        <strain evidence="2">ARSEF 14590</strain>
    </source>
</reference>
<evidence type="ECO:0000256" key="1">
    <source>
        <dbReference type="SAM" id="MobiDB-lite"/>
    </source>
</evidence>
<feature type="region of interest" description="Disordered" evidence="1">
    <location>
        <begin position="143"/>
        <end position="163"/>
    </location>
</feature>
<dbReference type="Proteomes" id="UP001251528">
    <property type="component" value="Unassembled WGS sequence"/>
</dbReference>
<organism evidence="2 3">
    <name type="scientific">Conoideocrella luteorostrata</name>
    <dbReference type="NCBI Taxonomy" id="1105319"/>
    <lineage>
        <taxon>Eukaryota</taxon>
        <taxon>Fungi</taxon>
        <taxon>Dikarya</taxon>
        <taxon>Ascomycota</taxon>
        <taxon>Pezizomycotina</taxon>
        <taxon>Sordariomycetes</taxon>
        <taxon>Hypocreomycetidae</taxon>
        <taxon>Hypocreales</taxon>
        <taxon>Clavicipitaceae</taxon>
        <taxon>Conoideocrella</taxon>
    </lineage>
</organism>
<accession>A0AAJ0FNM0</accession>
<dbReference type="EMBL" id="JASWJB010000363">
    <property type="protein sequence ID" value="KAK2591116.1"/>
    <property type="molecule type" value="Genomic_DNA"/>
</dbReference>
<sequence length="866" mass="97829">MSERKRIKNRTISSSTASAYNKVPASQPVLCAALEKNGTSCVQMLQASYHEFCSQHHLEKKRLHEEYKKAQDTYRAWGAPSDTRDVEDLKNMAQMGKKVLALRDEVNRRFFSRGLQDNRGHVQQILKIKSEVETIEAWIDSRKTEPTSDAAAEDPAPTDSAHKCSGKTLVYQSLLSPDVPLSDLAHLPPDGPVRTLRGFVDSFRDEMIRRLYEMAPSLNDSKELVCDLQLGQERILQTGDLIVRNVFREYLVWTGDTDVLAKARKAKTIDEFLRKSISGLDDYIKFFQALKSGRPDTAHFVRDAICDYLLPQDAPCMEILGDRVAAEPSQRKMGVDGWDLLYENFSDVVNWANLEQYSVGYEDLVLVKKLSALQRYGKSGDPGSSWLQPDDDLSQECPVAVLLGFVAWTKGFWESKTPYSYEEDGRVTETRTRDYLTGRMCKSDPLAMKLIEELAARVVHFIFFAFDGEHGEPVVSDKSMENNWITQKRIAKDKNQLAGAEWKTTLALQDIHDDLDYFQSRLDRTMGRDYYGFIIIDRTNAPSFNLLDRIATILMKLSGNLSGRDILCKVISDVIPPTEQSEYTVAVEDLPTRKSAKISCQYEGNRTRAWDILERYPDLLDNQSFKEPLDEQGVDILSAILTNLEDTGVITQEKTYQPPRGLPRLFIATDGNHDLYFHYLMSPEAKQQFQAAVDMPHMTASVKGLFSNATLQLDGNALLSFASTYKAKYPAAVFAKGAIHTHYGAWPTLSIDKIPALSNFNFCTPTGRLYKWNYLPFDCPLAFQTWQGFLHNSINCKLQFVKATQTTILICAPTAAGADSNMATLLAITDRLGLRLSVPLPHRWTGDVERLHVDVLWRGIQPLATL</sequence>
<evidence type="ECO:0000313" key="3">
    <source>
        <dbReference type="Proteomes" id="UP001251528"/>
    </source>
</evidence>